<keyword evidence="4" id="KW-0804">Transcription</keyword>
<organism evidence="6 7">
    <name type="scientific">Blautia segnis</name>
    <dbReference type="NCBI Taxonomy" id="2763030"/>
    <lineage>
        <taxon>Bacteria</taxon>
        <taxon>Bacillati</taxon>
        <taxon>Bacillota</taxon>
        <taxon>Clostridia</taxon>
        <taxon>Lachnospirales</taxon>
        <taxon>Lachnospiraceae</taxon>
        <taxon>Blautia</taxon>
    </lineage>
</organism>
<proteinExistence type="inferred from homology"/>
<comment type="similarity">
    <text evidence="1">Belongs to the LysR transcriptional regulatory family.</text>
</comment>
<comment type="caution">
    <text evidence="6">The sequence shown here is derived from an EMBL/GenBank/DDBJ whole genome shotgun (WGS) entry which is preliminary data.</text>
</comment>
<name>A0A8I0AAU6_9FIRM</name>
<keyword evidence="3" id="KW-0238">DNA-binding</keyword>
<sequence>MEFKQLEAFVAVVENKSFSEAARQLNLTQPTISAHIQSLEQELNSRLLIRTTKKLTITQRGLQLYDCASNILNMRSNIIEEFTGINKKIVDLAVSTIPSSYLLPEILSAFTCQIPDVYFHSWQSDSLGAVSRVLDGSVDLALVGNTFEEPDCCFIPFRTDKLVIATPVNEHYLKYQVKADLGTLDFSDFLDEPFIMRESGSGTKKEIDRYLESHNIPDTSLHVVARMNDLEAIRKSVAEGLGISILSACSAQDLAATHQILMFPLNHEKAMRTFYIVYSKNRILKPHVKQFLRFVQHFYQ</sequence>
<protein>
    <submittedName>
        <fullName evidence="6">LysR family transcriptional regulator</fullName>
    </submittedName>
</protein>
<evidence type="ECO:0000256" key="4">
    <source>
        <dbReference type="ARBA" id="ARBA00023163"/>
    </source>
</evidence>
<dbReference type="SUPFAM" id="SSF46785">
    <property type="entry name" value="Winged helix' DNA-binding domain"/>
    <property type="match status" value="1"/>
</dbReference>
<dbReference type="InterPro" id="IPR036390">
    <property type="entry name" value="WH_DNA-bd_sf"/>
</dbReference>
<evidence type="ECO:0000256" key="2">
    <source>
        <dbReference type="ARBA" id="ARBA00023015"/>
    </source>
</evidence>
<dbReference type="EMBL" id="JACOOT010000003">
    <property type="protein sequence ID" value="MBC5649678.1"/>
    <property type="molecule type" value="Genomic_DNA"/>
</dbReference>
<evidence type="ECO:0000256" key="3">
    <source>
        <dbReference type="ARBA" id="ARBA00023125"/>
    </source>
</evidence>
<evidence type="ECO:0000259" key="5">
    <source>
        <dbReference type="PROSITE" id="PS50931"/>
    </source>
</evidence>
<gene>
    <name evidence="6" type="ORF">H8S54_00720</name>
</gene>
<dbReference type="PROSITE" id="PS50931">
    <property type="entry name" value="HTH_LYSR"/>
    <property type="match status" value="1"/>
</dbReference>
<dbReference type="Proteomes" id="UP000652847">
    <property type="component" value="Unassembled WGS sequence"/>
</dbReference>
<dbReference type="GO" id="GO:0000976">
    <property type="term" value="F:transcription cis-regulatory region binding"/>
    <property type="evidence" value="ECO:0007669"/>
    <property type="project" value="TreeGrafter"/>
</dbReference>
<dbReference type="Pfam" id="PF03466">
    <property type="entry name" value="LysR_substrate"/>
    <property type="match status" value="1"/>
</dbReference>
<dbReference type="InterPro" id="IPR047788">
    <property type="entry name" value="LysR-like_Sec_metab"/>
</dbReference>
<accession>A0A8I0AAU6</accession>
<dbReference type="GO" id="GO:0003700">
    <property type="term" value="F:DNA-binding transcription factor activity"/>
    <property type="evidence" value="ECO:0007669"/>
    <property type="project" value="InterPro"/>
</dbReference>
<dbReference type="PRINTS" id="PR00039">
    <property type="entry name" value="HTHLYSR"/>
</dbReference>
<evidence type="ECO:0000256" key="1">
    <source>
        <dbReference type="ARBA" id="ARBA00009437"/>
    </source>
</evidence>
<dbReference type="AlphaFoldDB" id="A0A8I0AAU6"/>
<dbReference type="NCBIfam" id="NF040786">
    <property type="entry name" value="LysR_Sec_metab"/>
    <property type="match status" value="1"/>
</dbReference>
<dbReference type="Gene3D" id="1.10.10.10">
    <property type="entry name" value="Winged helix-like DNA-binding domain superfamily/Winged helix DNA-binding domain"/>
    <property type="match status" value="1"/>
</dbReference>
<dbReference type="InterPro" id="IPR000847">
    <property type="entry name" value="LysR_HTH_N"/>
</dbReference>
<feature type="domain" description="HTH lysR-type" evidence="5">
    <location>
        <begin position="1"/>
        <end position="58"/>
    </location>
</feature>
<keyword evidence="7" id="KW-1185">Reference proteome</keyword>
<dbReference type="InterPro" id="IPR005119">
    <property type="entry name" value="LysR_subst-bd"/>
</dbReference>
<dbReference type="FunFam" id="1.10.10.10:FF:000001">
    <property type="entry name" value="LysR family transcriptional regulator"/>
    <property type="match status" value="1"/>
</dbReference>
<keyword evidence="2" id="KW-0805">Transcription regulation</keyword>
<dbReference type="SUPFAM" id="SSF53850">
    <property type="entry name" value="Periplasmic binding protein-like II"/>
    <property type="match status" value="1"/>
</dbReference>
<reference evidence="6 7" key="1">
    <citation type="submission" date="2020-08" db="EMBL/GenBank/DDBJ databases">
        <title>Genome public.</title>
        <authorList>
            <person name="Liu C."/>
            <person name="Sun Q."/>
        </authorList>
    </citation>
    <scope>NUCLEOTIDE SEQUENCE [LARGE SCALE GENOMIC DNA]</scope>
    <source>
        <strain evidence="6 7">BX17</strain>
    </source>
</reference>
<evidence type="ECO:0000313" key="6">
    <source>
        <dbReference type="EMBL" id="MBC5649678.1"/>
    </source>
</evidence>
<dbReference type="InterPro" id="IPR036388">
    <property type="entry name" value="WH-like_DNA-bd_sf"/>
</dbReference>
<evidence type="ECO:0000313" key="7">
    <source>
        <dbReference type="Proteomes" id="UP000652847"/>
    </source>
</evidence>
<dbReference type="RefSeq" id="WP_021925325.1">
    <property type="nucleotide sequence ID" value="NZ_JACOOT010000003.1"/>
</dbReference>
<dbReference type="Pfam" id="PF00126">
    <property type="entry name" value="HTH_1"/>
    <property type="match status" value="1"/>
</dbReference>
<dbReference type="PANTHER" id="PTHR30126:SF40">
    <property type="entry name" value="HTH-TYPE TRANSCRIPTIONAL REGULATOR GLTR"/>
    <property type="match status" value="1"/>
</dbReference>
<dbReference type="Gene3D" id="3.40.190.290">
    <property type="match status" value="1"/>
</dbReference>
<dbReference type="PANTHER" id="PTHR30126">
    <property type="entry name" value="HTH-TYPE TRANSCRIPTIONAL REGULATOR"/>
    <property type="match status" value="1"/>
</dbReference>